<organism evidence="2 3">
    <name type="scientific">Marasmiellus scandens</name>
    <dbReference type="NCBI Taxonomy" id="2682957"/>
    <lineage>
        <taxon>Eukaryota</taxon>
        <taxon>Fungi</taxon>
        <taxon>Dikarya</taxon>
        <taxon>Basidiomycota</taxon>
        <taxon>Agaricomycotina</taxon>
        <taxon>Agaricomycetes</taxon>
        <taxon>Agaricomycetidae</taxon>
        <taxon>Agaricales</taxon>
        <taxon>Marasmiineae</taxon>
        <taxon>Omphalotaceae</taxon>
        <taxon>Marasmiellus</taxon>
    </lineage>
</organism>
<name>A0ABR1J0K6_9AGAR</name>
<evidence type="ECO:0000313" key="2">
    <source>
        <dbReference type="EMBL" id="KAK7442732.1"/>
    </source>
</evidence>
<evidence type="ECO:0000313" key="3">
    <source>
        <dbReference type="Proteomes" id="UP001498398"/>
    </source>
</evidence>
<reference evidence="2 3" key="1">
    <citation type="submission" date="2024-01" db="EMBL/GenBank/DDBJ databases">
        <title>A draft genome for the cacao thread blight pathogen Marasmiellus scandens.</title>
        <authorList>
            <person name="Baruah I.K."/>
            <person name="Leung J."/>
            <person name="Bukari Y."/>
            <person name="Amoako-Attah I."/>
            <person name="Meinhardt L.W."/>
            <person name="Bailey B.A."/>
            <person name="Cohen S.P."/>
        </authorList>
    </citation>
    <scope>NUCLEOTIDE SEQUENCE [LARGE SCALE GENOMIC DNA]</scope>
    <source>
        <strain evidence="2 3">GH-19</strain>
    </source>
</reference>
<dbReference type="Proteomes" id="UP001498398">
    <property type="component" value="Unassembled WGS sequence"/>
</dbReference>
<feature type="compositionally biased region" description="Low complexity" evidence="1">
    <location>
        <begin position="1"/>
        <end position="34"/>
    </location>
</feature>
<protein>
    <submittedName>
        <fullName evidence="2">Uncharacterized protein</fullName>
    </submittedName>
</protein>
<evidence type="ECO:0000256" key="1">
    <source>
        <dbReference type="SAM" id="MobiDB-lite"/>
    </source>
</evidence>
<accession>A0ABR1J0K6</accession>
<proteinExistence type="predicted"/>
<feature type="region of interest" description="Disordered" evidence="1">
    <location>
        <begin position="1"/>
        <end position="35"/>
    </location>
</feature>
<sequence>MVSTDLASSMTSSSSTATGTESPLSSSEGTSSISVRGPGSLAGKFISNLGKITLKGVETIAIYGALYTISIGSASSSEMYNDVLELSRPGMYSDIIHMKAMKFLVRQIASGRTGHLINALKNWHSIEVRLLLSELIARFDEAIQSPSRPIGSIMQIYKQSLPTPTIADSDHSFIPFISFLRSLVSVAPSSRFLSFTILEAGLLDFLLHLYATDFRDPLAPLSGHTEYSRRSTLSVACNSLLIAACQSGQDGAVTVHIQGHPIYALWPMHPALSLFSHHGETYDYNAQRILRRREAWHHIEKRWIYWRTSSIHDVMADFPSRYFEDGILKDALVDLVQFAGSDFFNDEQLAFRALRSLHQLLQHTEPYLQDEHALIYATRIVQRLSSLVEDPFHSYFFFDFDTLLFRQTVVVHFIQWISRIASANVVFRHLMVHSGILELIKLASLKPDIVSDRQDNPQNDQFRYRQKHLSWATLVFESKDEIFHPSERCRREMTYEMMLRPQDTTRLYEWIDGLEGG</sequence>
<dbReference type="EMBL" id="JBANRG010000057">
    <property type="protein sequence ID" value="KAK7442732.1"/>
    <property type="molecule type" value="Genomic_DNA"/>
</dbReference>
<comment type="caution">
    <text evidence="2">The sequence shown here is derived from an EMBL/GenBank/DDBJ whole genome shotgun (WGS) entry which is preliminary data.</text>
</comment>
<gene>
    <name evidence="2" type="ORF">VKT23_015979</name>
</gene>
<keyword evidence="3" id="KW-1185">Reference proteome</keyword>